<proteinExistence type="predicted"/>
<name>F2WZI3_9NEOP</name>
<dbReference type="InterPro" id="IPR000477">
    <property type="entry name" value="RT_dom"/>
</dbReference>
<dbReference type="InterPro" id="IPR043502">
    <property type="entry name" value="DNA/RNA_pol_sf"/>
</dbReference>
<dbReference type="Pfam" id="PF00078">
    <property type="entry name" value="RVT_1"/>
    <property type="match status" value="1"/>
</dbReference>
<feature type="non-terminal residue" evidence="2">
    <location>
        <position position="178"/>
    </location>
</feature>
<dbReference type="EMBL" id="HQ284272">
    <property type="protein sequence ID" value="ADZ95808.1"/>
    <property type="molecule type" value="Genomic_DNA"/>
</dbReference>
<evidence type="ECO:0000313" key="2">
    <source>
        <dbReference type="EMBL" id="ADZ95808.1"/>
    </source>
</evidence>
<sequence>IPPVFITACSSETGFPLLLIYNKSLTTGIFPSKWKVAKVVPVHKSDDNDVVTNYRPISILSSFAKVFESLICPYIQDHLKIYLTDHQHGFVRTRSTSTNLVPFTELLTKGIDAGYQADVIYTDFSKAFDKVSHKILITKLRAYGISGSLLEWLSSYLTDRFFFVVVNGYQSDLKCISS</sequence>
<dbReference type="AlphaFoldDB" id="F2WZI3"/>
<keyword evidence="2" id="KW-0808">Transferase</keyword>
<dbReference type="PANTHER" id="PTHR19446">
    <property type="entry name" value="REVERSE TRANSCRIPTASES"/>
    <property type="match status" value="1"/>
</dbReference>
<keyword evidence="2" id="KW-0695">RNA-directed DNA polymerase</keyword>
<reference evidence="2" key="1">
    <citation type="submission" date="2010-09" db="EMBL/GenBank/DDBJ databases">
        <title>Evidence of multiple events of horizontal transmission of mobile genetic elements between Bombyx and Maculinea.</title>
        <authorList>
            <person name="Novikova O.S."/>
            <person name="Sormacheva I.D."/>
            <person name="Smyshlyaev G.A."/>
            <person name="Mayorov V.I."/>
            <person name="Blinov A.G."/>
        </authorList>
    </citation>
    <scope>NUCLEOTIDE SEQUENCE</scope>
    <source>
        <strain evidence="2">AgrExcl.30</strain>
    </source>
</reference>
<dbReference type="GO" id="GO:0003964">
    <property type="term" value="F:RNA-directed DNA polymerase activity"/>
    <property type="evidence" value="ECO:0007669"/>
    <property type="project" value="UniProtKB-KW"/>
</dbReference>
<dbReference type="SUPFAM" id="SSF56672">
    <property type="entry name" value="DNA/RNA polymerases"/>
    <property type="match status" value="1"/>
</dbReference>
<accession>F2WZI3</accession>
<evidence type="ECO:0000259" key="1">
    <source>
        <dbReference type="Pfam" id="PF00078"/>
    </source>
</evidence>
<feature type="non-terminal residue" evidence="2">
    <location>
        <position position="1"/>
    </location>
</feature>
<organism evidence="2">
    <name type="scientific">Agrotis exclamationis</name>
    <name type="common">heart and dart moth</name>
    <dbReference type="NCBI Taxonomy" id="215162"/>
    <lineage>
        <taxon>Eukaryota</taxon>
        <taxon>Metazoa</taxon>
        <taxon>Ecdysozoa</taxon>
        <taxon>Arthropoda</taxon>
        <taxon>Hexapoda</taxon>
        <taxon>Insecta</taxon>
        <taxon>Pterygota</taxon>
        <taxon>Neoptera</taxon>
        <taxon>Endopterygota</taxon>
        <taxon>Lepidoptera</taxon>
        <taxon>Glossata</taxon>
        <taxon>Ditrysia</taxon>
        <taxon>Noctuoidea</taxon>
        <taxon>Noctuidae</taxon>
        <taxon>Noctuinae</taxon>
        <taxon>Noctuini</taxon>
        <taxon>Agrotis</taxon>
    </lineage>
</organism>
<feature type="domain" description="Reverse transcriptase" evidence="1">
    <location>
        <begin position="43"/>
        <end position="165"/>
    </location>
</feature>
<reference evidence="2" key="2">
    <citation type="journal article" date="2012" name="Mol. Biol. Evol.">
        <title>Vertical Evolution and Horizontal Transfer of CR1 Non-LTR Retrotransposons and Tc1/mariner DNA Transposons in Lepidoptera Species.</title>
        <authorList>
            <person name="Sormacheva I."/>
            <person name="Smyshlyaev G."/>
            <person name="Mayorov V."/>
            <person name="Blinov A."/>
            <person name="Novikov A."/>
            <person name="Novikova O."/>
        </authorList>
    </citation>
    <scope>NUCLEOTIDE SEQUENCE</scope>
    <source>
        <strain evidence="2">AgrExcl.30</strain>
    </source>
</reference>
<protein>
    <submittedName>
        <fullName evidence="2">Reverse transcriptase</fullName>
    </submittedName>
</protein>
<keyword evidence="2" id="KW-0548">Nucleotidyltransferase</keyword>